<dbReference type="AlphaFoldDB" id="A0A291QI38"/>
<name>A0A291QI38_9ACTN</name>
<organism evidence="2 3">
    <name type="scientific">Streptomyces formicae</name>
    <dbReference type="NCBI Taxonomy" id="1616117"/>
    <lineage>
        <taxon>Bacteria</taxon>
        <taxon>Bacillati</taxon>
        <taxon>Actinomycetota</taxon>
        <taxon>Actinomycetes</taxon>
        <taxon>Kitasatosporales</taxon>
        <taxon>Streptomycetaceae</taxon>
        <taxon>Streptomyces</taxon>
    </lineage>
</organism>
<sequence>MPGTGTSRAARKRTWLVVAALVALVAASSVTWFAVAADRERDEIRAANQDQFTRACAGLLPDELRSFMPDDERGDLDEYGTMPRAEGAGGPRQESRALLDCTLTWGSRGEGWEPDARTRVRAEAVLGRTAPLPADGGFELPLPESALGSVSVDDRLDGSTVTAAVLADCPKGLTGRVRPSRDLLVTVDLPSREDEYDVPESERLLASRTAARVANWVAEKQRCGGKPLSTEPGRERTGASKVCDWFSPKALRLAPGRWSFGANAATYSRRTGACGGQWDDTMGSPGHLAIKAADAESWSGVLANGAYDSHQDSGDVPGPGKGTARDKPVTIGESGDDPELALWARSRCDAGATYHRVSVTPEIDFDRGIDEGRAVLEPKDRRRLSDRARAVLDRYLAAPAGWPRRSHCRDTKVMGEVASWRD</sequence>
<feature type="region of interest" description="Disordered" evidence="1">
    <location>
        <begin position="308"/>
        <end position="336"/>
    </location>
</feature>
<dbReference type="EMBL" id="CP022685">
    <property type="protein sequence ID" value="ATL31381.1"/>
    <property type="molecule type" value="Genomic_DNA"/>
</dbReference>
<evidence type="ECO:0000313" key="3">
    <source>
        <dbReference type="Proteomes" id="UP000221011"/>
    </source>
</evidence>
<evidence type="ECO:0000313" key="2">
    <source>
        <dbReference type="EMBL" id="ATL31381.1"/>
    </source>
</evidence>
<evidence type="ECO:0000256" key="1">
    <source>
        <dbReference type="SAM" id="MobiDB-lite"/>
    </source>
</evidence>
<reference evidence="2 3" key="1">
    <citation type="submission" date="2017-08" db="EMBL/GenBank/DDBJ databases">
        <title>Complete Genome Sequence of Streptomyces formicae KY5, the formicamycin producer.</title>
        <authorList>
            <person name="Holmes N.A."/>
            <person name="Devine R."/>
            <person name="Qin Z."/>
            <person name="Seipke R.F."/>
            <person name="Wilkinson B."/>
            <person name="Hutchings M.I."/>
        </authorList>
    </citation>
    <scope>NUCLEOTIDE SEQUENCE [LARGE SCALE GENOMIC DNA]</scope>
    <source>
        <strain evidence="2 3">KY5</strain>
    </source>
</reference>
<dbReference type="Proteomes" id="UP000221011">
    <property type="component" value="Chromosome"/>
</dbReference>
<gene>
    <name evidence="2" type="ORF">KY5_6363c</name>
</gene>
<keyword evidence="3" id="KW-1185">Reference proteome</keyword>
<proteinExistence type="predicted"/>
<dbReference type="RefSeq" id="WP_098245523.1">
    <property type="nucleotide sequence ID" value="NZ_CP022685.1"/>
</dbReference>
<accession>A0A291QI38</accession>
<protein>
    <submittedName>
        <fullName evidence="2">Uncharacterized protein</fullName>
    </submittedName>
</protein>
<dbReference type="KEGG" id="sfk:KY5_6363c"/>